<dbReference type="AlphaFoldDB" id="A0A4Y2QW52"/>
<accession>A0A4Y2QW52</accession>
<organism evidence="1 2">
    <name type="scientific">Araneus ventricosus</name>
    <name type="common">Orbweaver spider</name>
    <name type="synonym">Epeira ventricosa</name>
    <dbReference type="NCBI Taxonomy" id="182803"/>
    <lineage>
        <taxon>Eukaryota</taxon>
        <taxon>Metazoa</taxon>
        <taxon>Ecdysozoa</taxon>
        <taxon>Arthropoda</taxon>
        <taxon>Chelicerata</taxon>
        <taxon>Arachnida</taxon>
        <taxon>Araneae</taxon>
        <taxon>Araneomorphae</taxon>
        <taxon>Entelegynae</taxon>
        <taxon>Araneoidea</taxon>
        <taxon>Araneidae</taxon>
        <taxon>Araneus</taxon>
    </lineage>
</organism>
<evidence type="ECO:0000313" key="2">
    <source>
        <dbReference type="Proteomes" id="UP000499080"/>
    </source>
</evidence>
<gene>
    <name evidence="1" type="ORF">AVEN_134981_1</name>
</gene>
<comment type="caution">
    <text evidence="1">The sequence shown here is derived from an EMBL/GenBank/DDBJ whole genome shotgun (WGS) entry which is preliminary data.</text>
</comment>
<reference evidence="1 2" key="1">
    <citation type="journal article" date="2019" name="Sci. Rep.">
        <title>Orb-weaving spider Araneus ventricosus genome elucidates the spidroin gene catalogue.</title>
        <authorList>
            <person name="Kono N."/>
            <person name="Nakamura H."/>
            <person name="Ohtoshi R."/>
            <person name="Moran D.A.P."/>
            <person name="Shinohara A."/>
            <person name="Yoshida Y."/>
            <person name="Fujiwara M."/>
            <person name="Mori M."/>
            <person name="Tomita M."/>
            <person name="Arakawa K."/>
        </authorList>
    </citation>
    <scope>NUCLEOTIDE SEQUENCE [LARGE SCALE GENOMIC DNA]</scope>
</reference>
<name>A0A4Y2QW52_ARAVE</name>
<sequence length="133" mass="15075">MPSLFTFRATHPPEIGAMTKITLLHRVAYEKATPSSGLTSLGMKVRNRHVKTAFTRMYWNYRVPGIRIGLIYLTGPALDTHIYFAYYCGPSNLDKLPAEHFQLFEVMLKNTGYNSAPGGNNFKKGAKRQTFTR</sequence>
<dbReference type="Proteomes" id="UP000499080">
    <property type="component" value="Unassembled WGS sequence"/>
</dbReference>
<protein>
    <submittedName>
        <fullName evidence="1">Uncharacterized protein</fullName>
    </submittedName>
</protein>
<evidence type="ECO:0000313" key="1">
    <source>
        <dbReference type="EMBL" id="GBN67654.1"/>
    </source>
</evidence>
<keyword evidence="2" id="KW-1185">Reference proteome</keyword>
<proteinExistence type="predicted"/>
<dbReference type="EMBL" id="BGPR01015010">
    <property type="protein sequence ID" value="GBN67654.1"/>
    <property type="molecule type" value="Genomic_DNA"/>
</dbReference>